<dbReference type="GO" id="GO:0005524">
    <property type="term" value="F:ATP binding"/>
    <property type="evidence" value="ECO:0007669"/>
    <property type="project" value="UniProtKB-KW"/>
</dbReference>
<dbReference type="EMBL" id="JAKJLQ010000022">
    <property type="protein sequence ID" value="MDF6103385.1"/>
    <property type="molecule type" value="Genomic_DNA"/>
</dbReference>
<dbReference type="InterPro" id="IPR027417">
    <property type="entry name" value="P-loop_NTPase"/>
</dbReference>
<keyword evidence="1" id="KW-0547">Nucleotide-binding</keyword>
<name>A0AAX3T2E5_9ACTN</name>
<dbReference type="Proteomes" id="UP001152308">
    <property type="component" value="Unassembled WGS sequence"/>
</dbReference>
<gene>
    <name evidence="1" type="ORF">L2299_20275</name>
    <name evidence="2" type="ORF">P9A14_13185</name>
</gene>
<sequence>MLIWINGAFGVGKTQTAHELHRRLTASHVADPELLGFAMHKMLPPARRDDFQDLPQWRTGVTQTLLDAEQSSDSPVIVPMTLVDAEYFDEIVGGLKEHGVDVRHYTLTASVEVIHRRLRARLAHRLGPILGADETWAMKQTGRCVARLGEDRFASHVPADERSVDQVVEHIADDAGLELSRPRLSSARYQLRRAAVAVRHIRT</sequence>
<evidence type="ECO:0000313" key="1">
    <source>
        <dbReference type="EMBL" id="MDF6103385.1"/>
    </source>
</evidence>
<accession>A0AAX3T2E5</accession>
<evidence type="ECO:0000313" key="3">
    <source>
        <dbReference type="Proteomes" id="UP001152308"/>
    </source>
</evidence>
<keyword evidence="3" id="KW-1185">Reference proteome</keyword>
<reference evidence="1" key="1">
    <citation type="journal article" date="2022" name="Data Brief">
        <title>Draft genome sequence data of Gordonia hongkongensis strain EUFUS-Z928 isolated from the octocoral Eunicea fusca.</title>
        <authorList>
            <person name="Sanchez-Suarez J."/>
            <person name="Diaz L."/>
            <person name="Melo-Bolivar J."/>
            <person name="Villamil L."/>
        </authorList>
    </citation>
    <scope>NUCLEOTIDE SEQUENCE</scope>
    <source>
        <strain evidence="1">EUFUS-Z928</strain>
    </source>
</reference>
<proteinExistence type="predicted"/>
<evidence type="ECO:0000313" key="4">
    <source>
        <dbReference type="Proteomes" id="UP001213504"/>
    </source>
</evidence>
<dbReference type="RefSeq" id="WP_068970446.1">
    <property type="nucleotide sequence ID" value="NZ_CP121270.1"/>
</dbReference>
<dbReference type="Gene3D" id="3.40.50.300">
    <property type="entry name" value="P-loop containing nucleotide triphosphate hydrolases"/>
    <property type="match status" value="1"/>
</dbReference>
<dbReference type="SUPFAM" id="SSF52540">
    <property type="entry name" value="P-loop containing nucleoside triphosphate hydrolases"/>
    <property type="match status" value="1"/>
</dbReference>
<evidence type="ECO:0000313" key="2">
    <source>
        <dbReference type="EMBL" id="WFP23142.1"/>
    </source>
</evidence>
<organism evidence="2 4">
    <name type="scientific">Gordonia hongkongensis</name>
    <dbReference type="NCBI Taxonomy" id="1701090"/>
    <lineage>
        <taxon>Bacteria</taxon>
        <taxon>Bacillati</taxon>
        <taxon>Actinomycetota</taxon>
        <taxon>Actinomycetes</taxon>
        <taxon>Mycobacteriales</taxon>
        <taxon>Gordoniaceae</taxon>
        <taxon>Gordonia</taxon>
    </lineage>
</organism>
<reference evidence="1" key="2">
    <citation type="submission" date="2022-01" db="EMBL/GenBank/DDBJ databases">
        <authorList>
            <person name="Sanchez-Suarez J."/>
            <person name="Villamil L."/>
            <person name="Diaz L.E."/>
        </authorList>
    </citation>
    <scope>NUCLEOTIDE SEQUENCE</scope>
    <source>
        <strain evidence="1">EUFUS-Z928</strain>
    </source>
</reference>
<dbReference type="EMBL" id="CP121270">
    <property type="protein sequence ID" value="WFP23142.1"/>
    <property type="molecule type" value="Genomic_DNA"/>
</dbReference>
<keyword evidence="1" id="KW-0067">ATP-binding</keyword>
<reference evidence="2" key="3">
    <citation type="submission" date="2023-04" db="EMBL/GenBank/DDBJ databases">
        <title>Complete genome sequence of a phthalic acid esters degrading bacterial strain.</title>
        <authorList>
            <person name="Weng L."/>
            <person name="Jia Y."/>
            <person name="Ren L."/>
        </authorList>
    </citation>
    <scope>NUCLEOTIDE SEQUENCE</scope>
    <source>
        <strain evidence="2">RL-LY01</strain>
    </source>
</reference>
<dbReference type="AlphaFoldDB" id="A0AAX3T2E5"/>
<protein>
    <submittedName>
        <fullName evidence="2">AAA family ATPase</fullName>
    </submittedName>
    <submittedName>
        <fullName evidence="1">ATP-binding protein</fullName>
    </submittedName>
</protein>
<dbReference type="Pfam" id="PF13671">
    <property type="entry name" value="AAA_33"/>
    <property type="match status" value="1"/>
</dbReference>
<dbReference type="Proteomes" id="UP001213504">
    <property type="component" value="Chromosome"/>
</dbReference>